<sequence length="341" mass="38321">MNICFLKIALSLLFFGMVSNSAIAGQTICVFDVQGRSGDIFKTIEEWALEAKKSQADIKLIAYQKEEEADADFKAGKCDGAFLTSLRARYYNKFGGSIDALGAVPNNVIAEKAIKYALDQRNAKRMISRISNEKFEVAGITQIGTAYLFVKYNVLKNPENPIKDLVGQKFSFLGYDFAQSYMLKKVDAIPVPSEISNLVKKFNSGQVDMTAAPAYLYKPFEMHKGLGANGAVVTFPVMNITMLMVVRPDKFPENFGYKSREIFVKNLPRTFYVVKRTELNIPAKYKLALTKEQSVKYQMVIRDARIELTKQGVYDSTMMSMLKKARCTIDRTNFECSLAGE</sequence>
<reference evidence="1 2" key="1">
    <citation type="submission" date="2018-10" db="EMBL/GenBank/DDBJ databases">
        <title>The complete genome of Acinetobacter wuhouensis strain WCHAW010062.</title>
        <authorList>
            <person name="Hu Y."/>
            <person name="Long H."/>
            <person name="Feng Y."/>
            <person name="Zong Z."/>
        </authorList>
    </citation>
    <scope>NUCLEOTIDE SEQUENCE [LARGE SCALE GENOMIC DNA]</scope>
    <source>
        <strain evidence="1 2">WCHAW010062</strain>
    </source>
</reference>
<dbReference type="EMBL" id="CP033133">
    <property type="protein sequence ID" value="AYO52710.1"/>
    <property type="molecule type" value="Genomic_DNA"/>
</dbReference>
<dbReference type="Pfam" id="PF19582">
    <property type="entry name" value="AdeT1_2"/>
    <property type="match status" value="1"/>
</dbReference>
<protein>
    <submittedName>
        <fullName evidence="1">RND transporter</fullName>
    </submittedName>
</protein>
<dbReference type="RefSeq" id="WP_068974150.1">
    <property type="nucleotide sequence ID" value="NZ_CP031716.1"/>
</dbReference>
<organism evidence="1 2">
    <name type="scientific">Acinetobacter wuhouensis</name>
    <dbReference type="NCBI Taxonomy" id="1879050"/>
    <lineage>
        <taxon>Bacteria</taxon>
        <taxon>Pseudomonadati</taxon>
        <taxon>Pseudomonadota</taxon>
        <taxon>Gammaproteobacteria</taxon>
        <taxon>Moraxellales</taxon>
        <taxon>Moraxellaceae</taxon>
        <taxon>Acinetobacter</taxon>
    </lineage>
</organism>
<proteinExistence type="predicted"/>
<dbReference type="AlphaFoldDB" id="A0A385BZ67"/>
<dbReference type="OrthoDB" id="6673743at2"/>
<accession>A0A385BZ67</accession>
<evidence type="ECO:0000313" key="1">
    <source>
        <dbReference type="EMBL" id="AYO52710.1"/>
    </source>
</evidence>
<dbReference type="Proteomes" id="UP000279962">
    <property type="component" value="Chromosome"/>
</dbReference>
<dbReference type="KEGG" id="awu:BEN71_00715"/>
<name>A0A385BZ67_9GAMM</name>
<dbReference type="STRING" id="1879050.GCA_001696605_01539"/>
<dbReference type="InterPro" id="IPR045758">
    <property type="entry name" value="AdeT1/2"/>
</dbReference>
<dbReference type="InterPro" id="IPR038404">
    <property type="entry name" value="TRAP_DctP_sf"/>
</dbReference>
<gene>
    <name evidence="1" type="ORF">CDG68_02955</name>
</gene>
<evidence type="ECO:0000313" key="2">
    <source>
        <dbReference type="Proteomes" id="UP000279962"/>
    </source>
</evidence>
<dbReference type="Gene3D" id="3.40.190.170">
    <property type="entry name" value="Bacterial extracellular solute-binding protein, family 7"/>
    <property type="match status" value="1"/>
</dbReference>